<dbReference type="GO" id="GO:0005507">
    <property type="term" value="F:copper ion binding"/>
    <property type="evidence" value="ECO:0007669"/>
    <property type="project" value="TreeGrafter"/>
</dbReference>
<keyword evidence="2 3" id="KW-0963">Cytoplasm</keyword>
<organism evidence="5 6">
    <name type="scientific">Collinsella aerofaciens</name>
    <dbReference type="NCBI Taxonomy" id="74426"/>
    <lineage>
        <taxon>Bacteria</taxon>
        <taxon>Bacillati</taxon>
        <taxon>Actinomycetota</taxon>
        <taxon>Coriobacteriia</taxon>
        <taxon>Coriobacteriales</taxon>
        <taxon>Coriobacteriaceae</taxon>
        <taxon>Collinsella</taxon>
    </lineage>
</organism>
<comment type="similarity">
    <text evidence="1 3">Belongs to the CutC family.</text>
</comment>
<dbReference type="FunFam" id="3.20.20.380:FF:000003">
    <property type="entry name" value="Copper homeostasis protein CutC"/>
    <property type="match status" value="1"/>
</dbReference>
<dbReference type="PANTHER" id="PTHR12598:SF0">
    <property type="entry name" value="COPPER HOMEOSTASIS PROTEIN CUTC HOMOLOG"/>
    <property type="match status" value="1"/>
</dbReference>
<evidence type="ECO:0000256" key="1">
    <source>
        <dbReference type="ARBA" id="ARBA00007768"/>
    </source>
</evidence>
<dbReference type="Gene3D" id="3.20.20.380">
    <property type="entry name" value="Copper homeostasis (CutC) domain"/>
    <property type="match status" value="1"/>
</dbReference>
<sequence length="296" mass="31711">MTTTSAKPTSEANPPNKRGADHLSQRPFLSCGEIGTKWESQRPKESPFHRNFMGMCDNARRKTSAVFWGLSMLYEFCAENFERVPAAIDAGARRIELCDNLAVGGTTPSAGVISATTNYAHEHDARVMCMIRPRGGDFHYNQDELRMMEMDLGLAVSAGVDGLVFGCCKPCAGGWALDELTLGALVMAAGCATEECKREPIDITFHMAFDQLSPEAQLDAIDTLADCGVTRILTHGGAAGTSIEDNFDHLARLIEYAGDSLTILPGGGISTANRDTVAAALGVSELHGTKIVPLEV</sequence>
<dbReference type="SUPFAM" id="SSF110395">
    <property type="entry name" value="CutC-like"/>
    <property type="match status" value="1"/>
</dbReference>
<dbReference type="InterPro" id="IPR005627">
    <property type="entry name" value="CutC-like"/>
</dbReference>
<gene>
    <name evidence="3" type="primary">cutC</name>
    <name evidence="5" type="ORF">ERS852381_01583</name>
</gene>
<dbReference type="Proteomes" id="UP000095468">
    <property type="component" value="Unassembled WGS sequence"/>
</dbReference>
<dbReference type="Pfam" id="PF03932">
    <property type="entry name" value="CutC"/>
    <property type="match status" value="1"/>
</dbReference>
<feature type="region of interest" description="Disordered" evidence="4">
    <location>
        <begin position="1"/>
        <end position="24"/>
    </location>
</feature>
<dbReference type="HAMAP" id="MF_00795">
    <property type="entry name" value="CutC"/>
    <property type="match status" value="1"/>
</dbReference>
<evidence type="ECO:0000313" key="6">
    <source>
        <dbReference type="Proteomes" id="UP000095468"/>
    </source>
</evidence>
<comment type="subcellular location">
    <subcellularLocation>
        <location evidence="3">Cytoplasm</location>
    </subcellularLocation>
</comment>
<reference evidence="5 6" key="1">
    <citation type="submission" date="2015-09" db="EMBL/GenBank/DDBJ databases">
        <authorList>
            <consortium name="Pathogen Informatics"/>
        </authorList>
    </citation>
    <scope>NUCLEOTIDE SEQUENCE [LARGE SCALE GENOMIC DNA]</scope>
    <source>
        <strain evidence="5 6">2789STDY5608823</strain>
    </source>
</reference>
<evidence type="ECO:0000313" key="5">
    <source>
        <dbReference type="EMBL" id="CUO44037.1"/>
    </source>
</evidence>
<evidence type="ECO:0000256" key="4">
    <source>
        <dbReference type="SAM" id="MobiDB-lite"/>
    </source>
</evidence>
<dbReference type="InterPro" id="IPR036822">
    <property type="entry name" value="CutC-like_dom_sf"/>
</dbReference>
<proteinExistence type="inferred from homology"/>
<name>A0A174F393_9ACTN</name>
<evidence type="ECO:0000256" key="3">
    <source>
        <dbReference type="HAMAP-Rule" id="MF_00795"/>
    </source>
</evidence>
<dbReference type="AlphaFoldDB" id="A0A174F393"/>
<dbReference type="EMBL" id="CYYP01000014">
    <property type="protein sequence ID" value="CUO44037.1"/>
    <property type="molecule type" value="Genomic_DNA"/>
</dbReference>
<evidence type="ECO:0000256" key="2">
    <source>
        <dbReference type="ARBA" id="ARBA00022490"/>
    </source>
</evidence>
<accession>A0A174F393</accession>
<protein>
    <recommendedName>
        <fullName evidence="3">PF03932 family protein CutC</fullName>
    </recommendedName>
</protein>
<feature type="compositionally biased region" description="Polar residues" evidence="4">
    <location>
        <begin position="1"/>
        <end position="13"/>
    </location>
</feature>
<dbReference type="GO" id="GO:0005737">
    <property type="term" value="C:cytoplasm"/>
    <property type="evidence" value="ECO:0007669"/>
    <property type="project" value="UniProtKB-SubCell"/>
</dbReference>
<comment type="caution">
    <text evidence="3">Once thought to be involved in copper homeostasis, experiments in E.coli have shown this is not the case.</text>
</comment>
<dbReference type="PANTHER" id="PTHR12598">
    <property type="entry name" value="COPPER HOMEOSTASIS PROTEIN CUTC"/>
    <property type="match status" value="1"/>
</dbReference>